<dbReference type="SUPFAM" id="SSF52833">
    <property type="entry name" value="Thioredoxin-like"/>
    <property type="match status" value="1"/>
</dbReference>
<evidence type="ECO:0000259" key="1">
    <source>
        <dbReference type="Pfam" id="PF13905"/>
    </source>
</evidence>
<organism evidence="2 3">
    <name type="scientific">Kineosporia mesophila</name>
    <dbReference type="NCBI Taxonomy" id="566012"/>
    <lineage>
        <taxon>Bacteria</taxon>
        <taxon>Bacillati</taxon>
        <taxon>Actinomycetota</taxon>
        <taxon>Actinomycetes</taxon>
        <taxon>Kineosporiales</taxon>
        <taxon>Kineosporiaceae</taxon>
        <taxon>Kineosporia</taxon>
    </lineage>
</organism>
<dbReference type="InterPro" id="IPR011042">
    <property type="entry name" value="6-blade_b-propeller_TolB-like"/>
</dbReference>
<name>A0ABP6ZYN9_9ACTN</name>
<dbReference type="Gene3D" id="2.120.10.30">
    <property type="entry name" value="TolB, C-terminal domain"/>
    <property type="match status" value="2"/>
</dbReference>
<sequence length="566" mass="60267">MRIRAPRLRGRGWLNSPALTLEELRGQYVLLDFWTGACVNCVHVLEELRPLEGRLTVIGVHSPKFPYEATPSAVERAVERYRVRHPVLDDADLITWDAYAVKAWPTLVLIDPQGYVVAQVAGEGHVAELAGLVEERRTDVVVTESLQGTVVHSESPTDLRFPGGLLALPDNRVLVSDTGHQSLVVGAARVGSGDRGLVDGPSGKARFADPLGLALLPPEVAGRVGYDVVIADSGNDAIRGLRLDDLSTTTVATGISTPGDVAWFDGRIVVAVTGRHQLWAVNPFDGSTGVLAGTGKEGLVDGPAATAWFAQPSGLCVGAGGLWIADAESSALRLLYLTEVGLQVRTAVGQGLFEFGRQDGDGWDARLQHPLGVQVLPGGAVAIADTYNGSVRRYDPHTDQVTTLQTDLGEPSGLAVVHQQLVVADAGHHRLRFLTMMDEEHLPSPTRVPVTDVSPGKVRLAVAFDPPPGEEVDLREGDQAWLRVTPYPPALLTEGAGAATDLTRDLTFGGDLSGGRVNGWLLVEARAASCDVEQGPGAVCHLHRQRWEVPLRLVPGSSSEIALTLA</sequence>
<keyword evidence="3" id="KW-1185">Reference proteome</keyword>
<reference evidence="3" key="1">
    <citation type="journal article" date="2019" name="Int. J. Syst. Evol. Microbiol.">
        <title>The Global Catalogue of Microorganisms (GCM) 10K type strain sequencing project: providing services to taxonomists for standard genome sequencing and annotation.</title>
        <authorList>
            <consortium name="The Broad Institute Genomics Platform"/>
            <consortium name="The Broad Institute Genome Sequencing Center for Infectious Disease"/>
            <person name="Wu L."/>
            <person name="Ma J."/>
        </authorList>
    </citation>
    <scope>NUCLEOTIDE SEQUENCE [LARGE SCALE GENOMIC DNA]</scope>
    <source>
        <strain evidence="3">JCM 16902</strain>
    </source>
</reference>
<dbReference type="SUPFAM" id="SSF101898">
    <property type="entry name" value="NHL repeat"/>
    <property type="match status" value="1"/>
</dbReference>
<dbReference type="InterPro" id="IPR012336">
    <property type="entry name" value="Thioredoxin-like_fold"/>
</dbReference>
<gene>
    <name evidence="2" type="ORF">GCM10022223_44710</name>
</gene>
<dbReference type="RefSeq" id="WP_231481208.1">
    <property type="nucleotide sequence ID" value="NZ_BAAAZO010000009.1"/>
</dbReference>
<feature type="domain" description="Thioredoxin-like fold" evidence="1">
    <location>
        <begin position="26"/>
        <end position="116"/>
    </location>
</feature>
<dbReference type="EMBL" id="BAAAZO010000009">
    <property type="protein sequence ID" value="GAA3622782.1"/>
    <property type="molecule type" value="Genomic_DNA"/>
</dbReference>
<dbReference type="PANTHER" id="PTHR46388">
    <property type="entry name" value="NHL REPEAT-CONTAINING PROTEIN 2"/>
    <property type="match status" value="1"/>
</dbReference>
<comment type="caution">
    <text evidence="2">The sequence shown here is derived from an EMBL/GenBank/DDBJ whole genome shotgun (WGS) entry which is preliminary data.</text>
</comment>
<proteinExistence type="predicted"/>
<dbReference type="Proteomes" id="UP001501074">
    <property type="component" value="Unassembled WGS sequence"/>
</dbReference>
<dbReference type="Pfam" id="PF13905">
    <property type="entry name" value="Thioredoxin_8"/>
    <property type="match status" value="1"/>
</dbReference>
<accession>A0ABP6ZYN9</accession>
<evidence type="ECO:0000313" key="2">
    <source>
        <dbReference type="EMBL" id="GAA3622782.1"/>
    </source>
</evidence>
<dbReference type="Gene3D" id="3.40.30.10">
    <property type="entry name" value="Glutaredoxin"/>
    <property type="match status" value="1"/>
</dbReference>
<evidence type="ECO:0000313" key="3">
    <source>
        <dbReference type="Proteomes" id="UP001501074"/>
    </source>
</evidence>
<dbReference type="PANTHER" id="PTHR46388:SF2">
    <property type="entry name" value="NHL REPEAT-CONTAINING PROTEIN 2"/>
    <property type="match status" value="1"/>
</dbReference>
<dbReference type="InterPro" id="IPR036249">
    <property type="entry name" value="Thioredoxin-like_sf"/>
</dbReference>
<protein>
    <submittedName>
        <fullName evidence="2">Redoxin domain-containing protein</fullName>
    </submittedName>
</protein>